<dbReference type="InterPro" id="IPR036322">
    <property type="entry name" value="WD40_repeat_dom_sf"/>
</dbReference>
<organism evidence="1 2">
    <name type="scientific">Hibiscus sabdariffa</name>
    <name type="common">roselle</name>
    <dbReference type="NCBI Taxonomy" id="183260"/>
    <lineage>
        <taxon>Eukaryota</taxon>
        <taxon>Viridiplantae</taxon>
        <taxon>Streptophyta</taxon>
        <taxon>Embryophyta</taxon>
        <taxon>Tracheophyta</taxon>
        <taxon>Spermatophyta</taxon>
        <taxon>Magnoliopsida</taxon>
        <taxon>eudicotyledons</taxon>
        <taxon>Gunneridae</taxon>
        <taxon>Pentapetalae</taxon>
        <taxon>rosids</taxon>
        <taxon>malvids</taxon>
        <taxon>Malvales</taxon>
        <taxon>Malvaceae</taxon>
        <taxon>Malvoideae</taxon>
        <taxon>Hibiscus</taxon>
    </lineage>
</organism>
<comment type="caution">
    <text evidence="1">The sequence shown here is derived from an EMBL/GenBank/DDBJ whole genome shotgun (WGS) entry which is preliminary data.</text>
</comment>
<dbReference type="SUPFAM" id="SSF50978">
    <property type="entry name" value="WD40 repeat-like"/>
    <property type="match status" value="1"/>
</dbReference>
<dbReference type="PANTHER" id="PTHR44099:SF4">
    <property type="entry name" value="RABCONNECTIN-3B, ISOFORM A"/>
    <property type="match status" value="1"/>
</dbReference>
<dbReference type="Gene3D" id="2.130.10.10">
    <property type="entry name" value="YVTN repeat-like/Quinoprotein amine dehydrogenase"/>
    <property type="match status" value="1"/>
</dbReference>
<protein>
    <submittedName>
        <fullName evidence="1">Uncharacterized protein</fullName>
    </submittedName>
</protein>
<dbReference type="EMBL" id="JBBPBM010000096">
    <property type="protein sequence ID" value="KAK8508941.1"/>
    <property type="molecule type" value="Genomic_DNA"/>
</dbReference>
<accession>A0ABR2BP69</accession>
<dbReference type="InterPro" id="IPR015943">
    <property type="entry name" value="WD40/YVTN_repeat-like_dom_sf"/>
</dbReference>
<proteinExistence type="predicted"/>
<sequence>MKCRSVACIWSGTPPVHRVTATASLNHPPTLYTGGSDGSILWWNLSNTDSHSEIKPIAMLCGHAAPIADLAICCPIVVSVEQNADNSKVVATAGEEENCHLGLAAHRLFVHCLGIQDMLV</sequence>
<dbReference type="PANTHER" id="PTHR44099">
    <property type="entry name" value="RABCONNECTIN-3B, ISOFORM A"/>
    <property type="match status" value="1"/>
</dbReference>
<evidence type="ECO:0000313" key="1">
    <source>
        <dbReference type="EMBL" id="KAK8508941.1"/>
    </source>
</evidence>
<dbReference type="InterPro" id="IPR049916">
    <property type="entry name" value="WDR72-like"/>
</dbReference>
<evidence type="ECO:0000313" key="2">
    <source>
        <dbReference type="Proteomes" id="UP001472677"/>
    </source>
</evidence>
<reference evidence="1 2" key="1">
    <citation type="journal article" date="2024" name="G3 (Bethesda)">
        <title>Genome assembly of Hibiscus sabdariffa L. provides insights into metabolisms of medicinal natural products.</title>
        <authorList>
            <person name="Kim T."/>
        </authorList>
    </citation>
    <scope>NUCLEOTIDE SEQUENCE [LARGE SCALE GENOMIC DNA]</scope>
    <source>
        <strain evidence="1">TK-2024</strain>
        <tissue evidence="1">Old leaves</tissue>
    </source>
</reference>
<gene>
    <name evidence="1" type="ORF">V6N12_058086</name>
</gene>
<keyword evidence="2" id="KW-1185">Reference proteome</keyword>
<name>A0ABR2BP69_9ROSI</name>
<dbReference type="Proteomes" id="UP001472677">
    <property type="component" value="Unassembled WGS sequence"/>
</dbReference>